<organism evidence="8 9">
    <name type="scientific">Engystomops pustulosus</name>
    <name type="common">Tungara frog</name>
    <name type="synonym">Physalaemus pustulosus</name>
    <dbReference type="NCBI Taxonomy" id="76066"/>
    <lineage>
        <taxon>Eukaryota</taxon>
        <taxon>Metazoa</taxon>
        <taxon>Chordata</taxon>
        <taxon>Craniata</taxon>
        <taxon>Vertebrata</taxon>
        <taxon>Euteleostomi</taxon>
        <taxon>Amphibia</taxon>
        <taxon>Batrachia</taxon>
        <taxon>Anura</taxon>
        <taxon>Neobatrachia</taxon>
        <taxon>Hyloidea</taxon>
        <taxon>Leptodactylidae</taxon>
        <taxon>Leiuperinae</taxon>
        <taxon>Engystomops</taxon>
    </lineage>
</organism>
<name>A0AAV7ADR2_ENGPU</name>
<dbReference type="Pfam" id="PF14778">
    <property type="entry name" value="ODR4-like"/>
    <property type="match status" value="1"/>
</dbReference>
<evidence type="ECO:0000256" key="1">
    <source>
        <dbReference type="ARBA" id="ARBA00003891"/>
    </source>
</evidence>
<evidence type="ECO:0000313" key="9">
    <source>
        <dbReference type="Proteomes" id="UP000824782"/>
    </source>
</evidence>
<dbReference type="Proteomes" id="UP000824782">
    <property type="component" value="Unassembled WGS sequence"/>
</dbReference>
<evidence type="ECO:0000256" key="2">
    <source>
        <dbReference type="ARBA" id="ARBA00004370"/>
    </source>
</evidence>
<dbReference type="EMBL" id="WNYA01000009">
    <property type="protein sequence ID" value="KAG8556213.1"/>
    <property type="molecule type" value="Genomic_DNA"/>
</dbReference>
<dbReference type="InterPro" id="IPR029454">
    <property type="entry name" value="ODR-4-like"/>
</dbReference>
<evidence type="ECO:0000256" key="4">
    <source>
        <dbReference type="ARBA" id="ARBA00020550"/>
    </source>
</evidence>
<dbReference type="AlphaFoldDB" id="A0AAV7ADR2"/>
<dbReference type="PANTHER" id="PTHR33966:SF1">
    <property type="entry name" value="PROTEIN ODR-4 HOMOLOG"/>
    <property type="match status" value="1"/>
</dbReference>
<evidence type="ECO:0000256" key="3">
    <source>
        <dbReference type="ARBA" id="ARBA00010131"/>
    </source>
</evidence>
<evidence type="ECO:0000256" key="5">
    <source>
        <dbReference type="ARBA" id="ARBA00022692"/>
    </source>
</evidence>
<proteinExistence type="inferred from homology"/>
<feature type="non-terminal residue" evidence="8">
    <location>
        <position position="1"/>
    </location>
</feature>
<dbReference type="GO" id="GO:0012505">
    <property type="term" value="C:endomembrane system"/>
    <property type="evidence" value="ECO:0007669"/>
    <property type="project" value="TreeGrafter"/>
</dbReference>
<keyword evidence="9" id="KW-1185">Reference proteome</keyword>
<reference evidence="8" key="1">
    <citation type="thesis" date="2020" institute="ProQuest LLC" country="789 East Eisenhower Parkway, Ann Arbor, MI, USA">
        <title>Comparative Genomics and Chromosome Evolution.</title>
        <authorList>
            <person name="Mudd A.B."/>
        </authorList>
    </citation>
    <scope>NUCLEOTIDE SEQUENCE</scope>
    <source>
        <strain evidence="8">237g6f4</strain>
        <tissue evidence="8">Blood</tissue>
    </source>
</reference>
<evidence type="ECO:0000256" key="6">
    <source>
        <dbReference type="ARBA" id="ARBA00022989"/>
    </source>
</evidence>
<comment type="subcellular location">
    <subcellularLocation>
        <location evidence="2">Membrane</location>
    </subcellularLocation>
</comment>
<dbReference type="GO" id="GO:0008104">
    <property type="term" value="P:intracellular protein localization"/>
    <property type="evidence" value="ECO:0007669"/>
    <property type="project" value="TreeGrafter"/>
</dbReference>
<comment type="caution">
    <text evidence="8">The sequence shown here is derived from an EMBL/GenBank/DDBJ whole genome shotgun (WGS) entry which is preliminary data.</text>
</comment>
<comment type="function">
    <text evidence="1">May play a role in the trafficking of a subset of G-protein coupled receptors.</text>
</comment>
<evidence type="ECO:0000313" key="8">
    <source>
        <dbReference type="EMBL" id="KAG8556213.1"/>
    </source>
</evidence>
<accession>A0AAV7ADR2</accession>
<dbReference type="GO" id="GO:0016020">
    <property type="term" value="C:membrane"/>
    <property type="evidence" value="ECO:0007669"/>
    <property type="project" value="UniProtKB-SubCell"/>
</dbReference>
<dbReference type="PANTHER" id="PTHR33966">
    <property type="entry name" value="PROTEIN ODR-4 HOMOLOG"/>
    <property type="match status" value="1"/>
</dbReference>
<keyword evidence="7" id="KW-0472">Membrane</keyword>
<protein>
    <recommendedName>
        <fullName evidence="4">Protein odr-4 homolog</fullName>
    </recommendedName>
</protein>
<evidence type="ECO:0000256" key="7">
    <source>
        <dbReference type="ARBA" id="ARBA00023136"/>
    </source>
</evidence>
<comment type="similarity">
    <text evidence="3">Belongs to the ODR-4 family.</text>
</comment>
<sequence>KPADLKYQSTPSSWLTIDCNVQVDLTIPLSSCATYQEKQKSTRWAEELNNAVIFFNGQVKDSDGDLKEEQKKSRPAAHSSNQIISANILLNSNPFNRSTALVQVCKSSLSIQGVVKCRGYVSSNKPKVKDAEQALKRDLLNSLSDRCEIILNGSQHESQKALCPLPQRVFIPIPGSSITLCDYVFGDETEEDLHNRFLEMLDQEVDYKTFMFVEEKNSQDTYGM</sequence>
<keyword evidence="5" id="KW-0812">Transmembrane</keyword>
<keyword evidence="6" id="KW-1133">Transmembrane helix</keyword>
<gene>
    <name evidence="8" type="ORF">GDO81_017965</name>
</gene>